<reference evidence="1 2" key="1">
    <citation type="journal article" date="2012" name="New Phytol.">
        <title>Insight into trade-off between wood decay and parasitism from the genome of a fungal forest pathogen.</title>
        <authorList>
            <person name="Olson A."/>
            <person name="Aerts A."/>
            <person name="Asiegbu F."/>
            <person name="Belbahri L."/>
            <person name="Bouzid O."/>
            <person name="Broberg A."/>
            <person name="Canback B."/>
            <person name="Coutinho P.M."/>
            <person name="Cullen D."/>
            <person name="Dalman K."/>
            <person name="Deflorio G."/>
            <person name="van Diepen L.T."/>
            <person name="Dunand C."/>
            <person name="Duplessis S."/>
            <person name="Durling M."/>
            <person name="Gonthier P."/>
            <person name="Grimwood J."/>
            <person name="Fossdal C.G."/>
            <person name="Hansson D."/>
            <person name="Henrissat B."/>
            <person name="Hietala A."/>
            <person name="Himmelstrand K."/>
            <person name="Hoffmeister D."/>
            <person name="Hogberg N."/>
            <person name="James T.Y."/>
            <person name="Karlsson M."/>
            <person name="Kohler A."/>
            <person name="Kues U."/>
            <person name="Lee Y.H."/>
            <person name="Lin Y.C."/>
            <person name="Lind M."/>
            <person name="Lindquist E."/>
            <person name="Lombard V."/>
            <person name="Lucas S."/>
            <person name="Lunden K."/>
            <person name="Morin E."/>
            <person name="Murat C."/>
            <person name="Park J."/>
            <person name="Raffaello T."/>
            <person name="Rouze P."/>
            <person name="Salamov A."/>
            <person name="Schmutz J."/>
            <person name="Solheim H."/>
            <person name="Stahlberg J."/>
            <person name="Velez H."/>
            <person name="de Vries R.P."/>
            <person name="Wiebenga A."/>
            <person name="Woodward S."/>
            <person name="Yakovlev I."/>
            <person name="Garbelotto M."/>
            <person name="Martin F."/>
            <person name="Grigoriev I.V."/>
            <person name="Stenlid J."/>
        </authorList>
    </citation>
    <scope>NUCLEOTIDE SEQUENCE [LARGE SCALE GENOMIC DNA]</scope>
    <source>
        <strain evidence="1 2">TC 32-1</strain>
    </source>
</reference>
<dbReference type="KEGG" id="hir:HETIRDRAFT_430628"/>
<organism evidence="1 2">
    <name type="scientific">Heterobasidion irregulare (strain TC 32-1)</name>
    <dbReference type="NCBI Taxonomy" id="747525"/>
    <lineage>
        <taxon>Eukaryota</taxon>
        <taxon>Fungi</taxon>
        <taxon>Dikarya</taxon>
        <taxon>Basidiomycota</taxon>
        <taxon>Agaricomycotina</taxon>
        <taxon>Agaricomycetes</taxon>
        <taxon>Russulales</taxon>
        <taxon>Bondarzewiaceae</taxon>
        <taxon>Heterobasidion</taxon>
        <taxon>Heterobasidion annosum species complex</taxon>
    </lineage>
</organism>
<name>W4JNM4_HETIT</name>
<dbReference type="EMBL" id="KI925466">
    <property type="protein sequence ID" value="ETW75143.1"/>
    <property type="molecule type" value="Genomic_DNA"/>
</dbReference>
<keyword evidence="2" id="KW-1185">Reference proteome</keyword>
<dbReference type="GeneID" id="20674468"/>
<dbReference type="HOGENOM" id="CLU_834350_0_0_1"/>
<gene>
    <name evidence="1" type="ORF">HETIRDRAFT_430628</name>
</gene>
<accession>W4JNM4</accession>
<proteinExistence type="predicted"/>
<evidence type="ECO:0000313" key="1">
    <source>
        <dbReference type="EMBL" id="ETW75143.1"/>
    </source>
</evidence>
<dbReference type="AlphaFoldDB" id="W4JNM4"/>
<sequence length="333" mass="36750">MFDILPNVDSDWNFDLDQSASHPSFQRLPPWVAPPIDTVNDEFASAIDGNNPWGHESLESNSLREPITLHAQAYHGNHLGFQISPVAEMYQSPRGPSVTYQASQHPLAVSDSLRSRKDASKTKFVSEILTSDTAPFKLKYHSQPGRYLERMFGEANAKQLLFKHPTDPGIISGTPATSPGRILVQSLPIPYKGTDREAQERSRNPLPSPSFFRCDDGLVGVPLSRAVQGFGLALDSNHDSPLGNRQTVRLKILPSGCSRAYDKQISTALAKGKGLINLQWLMKTIAKHTRAFLATCDTPADEFILIGYTFVSKGAIMPILLLRSHVLTTYSKI</sequence>
<protein>
    <submittedName>
        <fullName evidence="1">Uncharacterized protein</fullName>
    </submittedName>
</protein>
<dbReference type="Proteomes" id="UP000030671">
    <property type="component" value="Unassembled WGS sequence"/>
</dbReference>
<evidence type="ECO:0000313" key="2">
    <source>
        <dbReference type="Proteomes" id="UP000030671"/>
    </source>
</evidence>
<dbReference type="RefSeq" id="XP_009552591.1">
    <property type="nucleotide sequence ID" value="XM_009554296.1"/>
</dbReference>
<dbReference type="InParanoid" id="W4JNM4"/>